<evidence type="ECO:0000313" key="4">
    <source>
        <dbReference type="Proteomes" id="UP001377692"/>
    </source>
</evidence>
<keyword evidence="4" id="KW-1185">Reference proteome</keyword>
<dbReference type="SUPFAM" id="SSF159501">
    <property type="entry name" value="EreA/ChaN-like"/>
    <property type="match status" value="1"/>
</dbReference>
<evidence type="ECO:0000313" key="3">
    <source>
        <dbReference type="EMBL" id="MEJ5904169.1"/>
    </source>
</evidence>
<dbReference type="Proteomes" id="UP001377692">
    <property type="component" value="Unassembled WGS sequence"/>
</dbReference>
<dbReference type="InterPro" id="IPR046673">
    <property type="entry name" value="ToxA_N"/>
</dbReference>
<evidence type="ECO:0000256" key="1">
    <source>
        <dbReference type="SAM" id="MobiDB-lite"/>
    </source>
</evidence>
<gene>
    <name evidence="3" type="ORF">V7V80_05670</name>
</gene>
<reference evidence="3 4" key="1">
    <citation type="submission" date="2024-02" db="EMBL/GenBank/DDBJ databases">
        <title>Identification of pathogenicity and growth-promoting functions of Pseudomonas putida variants.</title>
        <authorList>
            <person name="Sun J."/>
        </authorList>
    </citation>
    <scope>NUCLEOTIDE SEQUENCE [LARGE SCALE GENOMIC DNA]</scope>
    <source>
        <strain evidence="3 4">A04</strain>
    </source>
</reference>
<sequence>MPSNTPTSNEQQSLLTLARQLTEACPDMREMAREVAQQVLERHGLTTLDPDNVYLHRFHTAVSSHKTFNGWQHLDPPYESLTLPQLVMHRFDANDQDNADLLSYLVGFYTEGPGGDAYDERNEIRLEAKDVLEYFWSIDFAVDFKDRLTSFWSKQAGHFRTLAKANFLSKVLEACAHDPASALASHCRDVVLALAGDTPWPPSLEALQQQVVPGAGVRVCTFDIGGHVATDILRLQLKDGSQLIYLPGDVDGLHYFADDQALFWWVLINCNHADNRARFLAHFSLDDRDEGDSKVGLNHLVDLLYQGWGRDDYSGINTLDQQIHKDVFDWLRDKARQRMIDDAHFSLRSNADLRKQLWIGYLSAGLKVFGPLAAVDWPVALALVGAGIAETGLNIDQAITGHTTRERKAGVTGAIFAAIETLFNATFLLSAPSKPLAELGEAAETGGETGAGQSPTAPEEPAAVGETEPSDEDPSSVADAVNTWVPTPFQPVKRWALLKPFETNMLLSGEPGSGTFAGIYTQDGQFYALVEEQPYQVRFVPELNTWTIVDPENPFSFYKHQPIRLDADGQWYPLERGGLKGGMLSRLKIWGRPSAAANVPALAETPYEVPPSLRSALEDVADEEITGARENIHDPERYAAIARFRTLREQLATDANQFMTTVDVPARPPIPELPAGTTPKQVLQRIYENSNGLVVGESHSSLGSKRLLIENMGQLRKLKVKTLYMEHFTTDFQQADLDTFNRSGVMPRALERYVTAQDFGHHTDPAGRYTFRRILLEAHRNGVRIQSIDCMASYRQAWAEPVSDVARQQMMNFYAHLIIDADQATRGPGRWIALVGNTHANNFHGVTGLAETEGAIGLRVEDTPAGGVDTYTADPGTDSADSKGKLWHLQSDLRLQAAVTPARSPSPDLESMLVRPGDYTFEEANGEQYLVNRSRDMRLRRTLIRRDGRFYYIERPDWPTVHQRRLTHLSDLHTWLRQRGMRHITP</sequence>
<feature type="region of interest" description="Disordered" evidence="1">
    <location>
        <begin position="443"/>
        <end position="477"/>
    </location>
</feature>
<dbReference type="Gene3D" id="3.40.50.11550">
    <property type="match status" value="1"/>
</dbReference>
<protein>
    <submittedName>
        <fullName evidence="3">Membrane-targeted effector domain-containing toxin</fullName>
    </submittedName>
</protein>
<accession>A0ABU8R2S8</accession>
<dbReference type="Pfam" id="PF20178">
    <property type="entry name" value="ToxA_N"/>
    <property type="match status" value="1"/>
</dbReference>
<dbReference type="RefSeq" id="WP_339548956.1">
    <property type="nucleotide sequence ID" value="NZ_JBBHLD010000003.1"/>
</dbReference>
<feature type="domain" description="Dermonecrotic toxin N-terminal" evidence="2">
    <location>
        <begin position="23"/>
        <end position="285"/>
    </location>
</feature>
<proteinExistence type="predicted"/>
<evidence type="ECO:0000259" key="2">
    <source>
        <dbReference type="Pfam" id="PF20178"/>
    </source>
</evidence>
<dbReference type="CDD" id="cd14729">
    <property type="entry name" value="RtxA-like"/>
    <property type="match status" value="1"/>
</dbReference>
<organism evidence="3 4">
    <name type="scientific">Pseudomonas kermanshahensis</name>
    <dbReference type="NCBI Taxonomy" id="2745482"/>
    <lineage>
        <taxon>Bacteria</taxon>
        <taxon>Pseudomonadati</taxon>
        <taxon>Pseudomonadota</taxon>
        <taxon>Gammaproteobacteria</taxon>
        <taxon>Pseudomonadales</taxon>
        <taxon>Pseudomonadaceae</taxon>
        <taxon>Pseudomonas</taxon>
    </lineage>
</organism>
<comment type="caution">
    <text evidence="3">The sequence shown here is derived from an EMBL/GenBank/DDBJ whole genome shotgun (WGS) entry which is preliminary data.</text>
</comment>
<dbReference type="EMBL" id="JBBHLD010000003">
    <property type="protein sequence ID" value="MEJ5904169.1"/>
    <property type="molecule type" value="Genomic_DNA"/>
</dbReference>
<name>A0ABU8R2S8_9PSED</name>